<dbReference type="EMBL" id="DRNB01000320">
    <property type="protein sequence ID" value="HHJ64938.1"/>
    <property type="molecule type" value="Genomic_DNA"/>
</dbReference>
<evidence type="ECO:0000313" key="4">
    <source>
        <dbReference type="EMBL" id="HHJ64938.1"/>
    </source>
</evidence>
<name>A0A7C5Q9H2_AQUAO</name>
<dbReference type="CDD" id="cd07034">
    <property type="entry name" value="TPP_PYR_PFOR_IOR-alpha_like"/>
    <property type="match status" value="1"/>
</dbReference>
<dbReference type="InterPro" id="IPR019752">
    <property type="entry name" value="Pyrv/ketoisovalerate_OxRed_cat"/>
</dbReference>
<feature type="domain" description="Pyruvate flavodoxin/ferredoxin oxidoreductase pyrimidine binding" evidence="3">
    <location>
        <begin position="184"/>
        <end position="319"/>
    </location>
</feature>
<protein>
    <submittedName>
        <fullName evidence="4">2-oxoacid:acceptor oxidoreductase subunit alpha</fullName>
    </submittedName>
</protein>
<dbReference type="GO" id="GO:0016903">
    <property type="term" value="F:oxidoreductase activity, acting on the aldehyde or oxo group of donors"/>
    <property type="evidence" value="ECO:0007669"/>
    <property type="project" value="InterPro"/>
</dbReference>
<accession>A0A7C5Q9H2</accession>
<reference evidence="4" key="1">
    <citation type="journal article" date="2020" name="mSystems">
        <title>Genome- and Community-Level Interaction Insights into Carbon Utilization and Element Cycling Functions of Hydrothermarchaeota in Hydrothermal Sediment.</title>
        <authorList>
            <person name="Zhou Z."/>
            <person name="Liu Y."/>
            <person name="Xu W."/>
            <person name="Pan J."/>
            <person name="Luo Z.H."/>
            <person name="Li M."/>
        </authorList>
    </citation>
    <scope>NUCLEOTIDE SEQUENCE [LARGE SCALE GENOMIC DNA]</scope>
    <source>
        <strain evidence="4">HyVt-501</strain>
    </source>
</reference>
<dbReference type="InterPro" id="IPR029061">
    <property type="entry name" value="THDP-binding"/>
</dbReference>
<dbReference type="InterPro" id="IPR002880">
    <property type="entry name" value="Pyrv_Fd/Flavodoxin_OxRdtase_N"/>
</dbReference>
<dbReference type="SUPFAM" id="SSF52518">
    <property type="entry name" value="Thiamin diphosphate-binding fold (THDP-binding)"/>
    <property type="match status" value="1"/>
</dbReference>
<evidence type="ECO:0000259" key="2">
    <source>
        <dbReference type="Pfam" id="PF01558"/>
    </source>
</evidence>
<keyword evidence="1" id="KW-0560">Oxidoreductase</keyword>
<gene>
    <name evidence="4" type="ORF">ENJ61_08540</name>
</gene>
<dbReference type="GO" id="GO:0006979">
    <property type="term" value="P:response to oxidative stress"/>
    <property type="evidence" value="ECO:0007669"/>
    <property type="project" value="TreeGrafter"/>
</dbReference>
<dbReference type="SUPFAM" id="SSF53323">
    <property type="entry name" value="Pyruvate-ferredoxin oxidoreductase, PFOR, domain III"/>
    <property type="match status" value="1"/>
</dbReference>
<dbReference type="Gene3D" id="3.40.50.970">
    <property type="match status" value="1"/>
</dbReference>
<dbReference type="Gene3D" id="3.40.920.10">
    <property type="entry name" value="Pyruvate-ferredoxin oxidoreductase, PFOR, domain III"/>
    <property type="match status" value="1"/>
</dbReference>
<feature type="non-terminal residue" evidence="4">
    <location>
        <position position="320"/>
    </location>
</feature>
<comment type="caution">
    <text evidence="4">The sequence shown here is derived from an EMBL/GenBank/DDBJ whole genome shotgun (WGS) entry which is preliminary data.</text>
</comment>
<dbReference type="InterPro" id="IPR002869">
    <property type="entry name" value="Pyrv_flavodox_OxRed_cen"/>
</dbReference>
<dbReference type="Pfam" id="PF01558">
    <property type="entry name" value="POR"/>
    <property type="match status" value="1"/>
</dbReference>
<proteinExistence type="predicted"/>
<dbReference type="PANTHER" id="PTHR32154">
    <property type="entry name" value="PYRUVATE-FLAVODOXIN OXIDOREDUCTASE-RELATED"/>
    <property type="match status" value="1"/>
</dbReference>
<dbReference type="Proteomes" id="UP000885792">
    <property type="component" value="Unassembled WGS sequence"/>
</dbReference>
<dbReference type="Pfam" id="PF01855">
    <property type="entry name" value="POR_N"/>
    <property type="match status" value="1"/>
</dbReference>
<feature type="domain" description="Pyruvate/ketoisovalerate oxidoreductase catalytic" evidence="2">
    <location>
        <begin position="11"/>
        <end position="155"/>
    </location>
</feature>
<evidence type="ECO:0000256" key="1">
    <source>
        <dbReference type="ARBA" id="ARBA00023002"/>
    </source>
</evidence>
<dbReference type="PANTHER" id="PTHR32154:SF20">
    <property type="entry name" value="2-OXOGLUTARATE OXIDOREDUCTASE SUBUNIT KORA"/>
    <property type="match status" value="1"/>
</dbReference>
<sequence length="320" mass="34492">MDLNVLIGGKAGAGIKEAGRMLAGVLANLGYHVFGYVDYPSLIRGGHNFVVLRFSERKVRSTDRRADVIVATDRRSVEAHLKDEKEGTLWIVDERIDKEGALKAPFKEVAPGFFKSSSVLGVLLKVLGIPVEEGLPFIEQLPQREKNLSIYREAYSSVPAKFEVERIGEISGAVVTGNECVALGAVDGGLEFYVAYPMTPASPVLHYLAAKQDELGVKVVHPENEIAVVSMAVGIAYAGRRVMVGTSGGGFALMTETLSLMGMSETPVVLYEAQRAGPSTGVPTYTAQSDLLFVLFAGHGDFPRVVLAPGYPEEAYELTR</sequence>
<evidence type="ECO:0000259" key="3">
    <source>
        <dbReference type="Pfam" id="PF01855"/>
    </source>
</evidence>
<dbReference type="AlphaFoldDB" id="A0A7C5Q9H2"/>
<dbReference type="InterPro" id="IPR050722">
    <property type="entry name" value="Pyruvate:ferred/Flavod_OxRd"/>
</dbReference>
<organism evidence="4">
    <name type="scientific">Aquifex aeolicus</name>
    <dbReference type="NCBI Taxonomy" id="63363"/>
    <lineage>
        <taxon>Bacteria</taxon>
        <taxon>Pseudomonadati</taxon>
        <taxon>Aquificota</taxon>
        <taxon>Aquificia</taxon>
        <taxon>Aquificales</taxon>
        <taxon>Aquificaceae</taxon>
        <taxon>Aquifex</taxon>
    </lineage>
</organism>